<evidence type="ECO:0000256" key="1">
    <source>
        <dbReference type="SAM" id="MobiDB-lite"/>
    </source>
</evidence>
<feature type="region of interest" description="Disordered" evidence="1">
    <location>
        <begin position="206"/>
        <end position="228"/>
    </location>
</feature>
<evidence type="ECO:0000313" key="2">
    <source>
        <dbReference type="EMBL" id="CBX91809.1"/>
    </source>
</evidence>
<dbReference type="HOGENOM" id="CLU_1161332_0_0_1"/>
<keyword evidence="3" id="KW-1185">Reference proteome</keyword>
<name>E5R432_LEPMJ</name>
<evidence type="ECO:0000313" key="3">
    <source>
        <dbReference type="Proteomes" id="UP000002668"/>
    </source>
</evidence>
<dbReference type="Proteomes" id="UP000002668">
    <property type="component" value="Genome"/>
</dbReference>
<accession>E5R432</accession>
<dbReference type="InParanoid" id="E5R432"/>
<dbReference type="VEuPathDB" id="FungiDB:LEMA_P045150.1"/>
<protein>
    <submittedName>
        <fullName evidence="2">Predicted protein</fullName>
    </submittedName>
</protein>
<gene>
    <name evidence="2" type="ORF">LEMA_P045150.1</name>
</gene>
<reference evidence="3" key="1">
    <citation type="journal article" date="2011" name="Nat. Commun.">
        <title>Effector diversification within compartments of the Leptosphaeria maculans genome affected by Repeat-Induced Point mutations.</title>
        <authorList>
            <person name="Rouxel T."/>
            <person name="Grandaubert J."/>
            <person name="Hane J.K."/>
            <person name="Hoede C."/>
            <person name="van de Wouw A.P."/>
            <person name="Couloux A."/>
            <person name="Dominguez V."/>
            <person name="Anthouard V."/>
            <person name="Bally P."/>
            <person name="Bourras S."/>
            <person name="Cozijnsen A.J."/>
            <person name="Ciuffetti L.M."/>
            <person name="Degrave A."/>
            <person name="Dilmaghani A."/>
            <person name="Duret L."/>
            <person name="Fudal I."/>
            <person name="Goodwin S.B."/>
            <person name="Gout L."/>
            <person name="Glaser N."/>
            <person name="Linglin J."/>
            <person name="Kema G.H.J."/>
            <person name="Lapalu N."/>
            <person name="Lawrence C.B."/>
            <person name="May K."/>
            <person name="Meyer M."/>
            <person name="Ollivier B."/>
            <person name="Poulain J."/>
            <person name="Schoch C.L."/>
            <person name="Simon A."/>
            <person name="Spatafora J.W."/>
            <person name="Stachowiak A."/>
            <person name="Turgeon B.G."/>
            <person name="Tyler B.M."/>
            <person name="Vincent D."/>
            <person name="Weissenbach J."/>
            <person name="Amselem J."/>
            <person name="Quesneville H."/>
            <person name="Oliver R.P."/>
            <person name="Wincker P."/>
            <person name="Balesdent M.-H."/>
            <person name="Howlett B.J."/>
        </authorList>
    </citation>
    <scope>NUCLEOTIDE SEQUENCE [LARGE SCALE GENOMIC DNA]</scope>
    <source>
        <strain evidence="3">JN3 / isolate v23.1.3 / race Av1-4-5-6-7-8</strain>
    </source>
</reference>
<sequence>MGWVGMGWDGSECELELVLVLEYMAVRYRYWHRHRHMRSTGRRNRSTASAVSVLAPCVHATASKSEHDMDGTGLPVCFAGLGRVREIVMAWWVGVVSTLVHRYLFTHAYGLGGRASPYGRYRTVHQTKTPGAKDPLLDDFDSPPVLQKVVLHYWLALVHPAKCNAVEEHGRGDWAYTGLTRSIVPSSLVDIISTFTIYTYVHTNPTGQAEGKKKEKRHPGHEFSSTMGKRARWRYSTRM</sequence>
<proteinExistence type="predicted"/>
<dbReference type="AlphaFoldDB" id="E5R432"/>
<dbReference type="EMBL" id="FP929083">
    <property type="protein sequence ID" value="CBX91809.1"/>
    <property type="molecule type" value="Genomic_DNA"/>
</dbReference>
<organism evidence="3">
    <name type="scientific">Leptosphaeria maculans (strain JN3 / isolate v23.1.3 / race Av1-4-5-6-7-8)</name>
    <name type="common">Blackleg fungus</name>
    <name type="synonym">Phoma lingam</name>
    <dbReference type="NCBI Taxonomy" id="985895"/>
    <lineage>
        <taxon>Eukaryota</taxon>
        <taxon>Fungi</taxon>
        <taxon>Dikarya</taxon>
        <taxon>Ascomycota</taxon>
        <taxon>Pezizomycotina</taxon>
        <taxon>Dothideomycetes</taxon>
        <taxon>Pleosporomycetidae</taxon>
        <taxon>Pleosporales</taxon>
        <taxon>Pleosporineae</taxon>
        <taxon>Leptosphaeriaceae</taxon>
        <taxon>Plenodomus</taxon>
        <taxon>Plenodomus lingam/Leptosphaeria maculans species complex</taxon>
    </lineage>
</organism>